<dbReference type="RefSeq" id="WP_101343888.1">
    <property type="nucleotide sequence ID" value="NZ_VOLT01000001.1"/>
</dbReference>
<dbReference type="EMBL" id="VOLT01000001">
    <property type="protein sequence ID" value="TWX71717.1"/>
    <property type="molecule type" value="Genomic_DNA"/>
</dbReference>
<gene>
    <name evidence="2" type="ORF">ESZ36_00325</name>
</gene>
<reference evidence="2 3" key="1">
    <citation type="submission" date="2019-07" db="EMBL/GenBank/DDBJ databases">
        <title>Genomes of sea-ice associated Colwellia species.</title>
        <authorList>
            <person name="Bowman J.P."/>
        </authorList>
    </citation>
    <scope>NUCLEOTIDE SEQUENCE [LARGE SCALE GENOMIC DNA]</scope>
    <source>
        <strain evidence="2 3">ACAM 459</strain>
    </source>
</reference>
<protein>
    <submittedName>
        <fullName evidence="2">Uncharacterized protein</fullName>
    </submittedName>
</protein>
<dbReference type="Proteomes" id="UP000321822">
    <property type="component" value="Unassembled WGS sequence"/>
</dbReference>
<evidence type="ECO:0000256" key="1">
    <source>
        <dbReference type="SAM" id="Coils"/>
    </source>
</evidence>
<feature type="coiled-coil region" evidence="1">
    <location>
        <begin position="82"/>
        <end position="109"/>
    </location>
</feature>
<dbReference type="OrthoDB" id="6399255at2"/>
<name>A0A5C6QSA7_9GAMM</name>
<evidence type="ECO:0000313" key="3">
    <source>
        <dbReference type="Proteomes" id="UP000321822"/>
    </source>
</evidence>
<sequence>MAKDDWTNKALLSLQFFRDNPEYKSEFGHKYFMDNLDLGRATLNRNKTYLKEFQEVKKFLKNYKSTNPIYGPAKTTGEKTQLETQAEKIKRLELEKSELQLRLNDCYQMLEDHGIDPQFIYPNKLMKHRQA</sequence>
<comment type="caution">
    <text evidence="2">The sequence shown here is derived from an EMBL/GenBank/DDBJ whole genome shotgun (WGS) entry which is preliminary data.</text>
</comment>
<accession>A0A5C6QSA7</accession>
<organism evidence="2 3">
    <name type="scientific">Colwellia demingiae</name>
    <dbReference type="NCBI Taxonomy" id="89401"/>
    <lineage>
        <taxon>Bacteria</taxon>
        <taxon>Pseudomonadati</taxon>
        <taxon>Pseudomonadota</taxon>
        <taxon>Gammaproteobacteria</taxon>
        <taxon>Alteromonadales</taxon>
        <taxon>Colwelliaceae</taxon>
        <taxon>Colwellia</taxon>
    </lineage>
</organism>
<evidence type="ECO:0000313" key="2">
    <source>
        <dbReference type="EMBL" id="TWX71717.1"/>
    </source>
</evidence>
<dbReference type="AlphaFoldDB" id="A0A5C6QSA7"/>
<keyword evidence="1" id="KW-0175">Coiled coil</keyword>
<proteinExistence type="predicted"/>
<keyword evidence="3" id="KW-1185">Reference proteome</keyword>